<feature type="transmembrane region" description="Helical" evidence="2">
    <location>
        <begin position="113"/>
        <end position="135"/>
    </location>
</feature>
<feature type="transmembrane region" description="Helical" evidence="2">
    <location>
        <begin position="207"/>
        <end position="226"/>
    </location>
</feature>
<feature type="transmembrane region" description="Helical" evidence="2">
    <location>
        <begin position="55"/>
        <end position="73"/>
    </location>
</feature>
<evidence type="ECO:0000259" key="3">
    <source>
        <dbReference type="Pfam" id="PF20151"/>
    </source>
</evidence>
<feature type="transmembrane region" description="Helical" evidence="2">
    <location>
        <begin position="165"/>
        <end position="186"/>
    </location>
</feature>
<evidence type="ECO:0000256" key="2">
    <source>
        <dbReference type="SAM" id="Phobius"/>
    </source>
</evidence>
<dbReference type="EMBL" id="JBANRG010000007">
    <property type="protein sequence ID" value="KAK7464730.1"/>
    <property type="molecule type" value="Genomic_DNA"/>
</dbReference>
<dbReference type="Pfam" id="PF20151">
    <property type="entry name" value="DUF6533"/>
    <property type="match status" value="1"/>
</dbReference>
<feature type="domain" description="DUF6533" evidence="3">
    <location>
        <begin position="17"/>
        <end position="60"/>
    </location>
</feature>
<organism evidence="4 5">
    <name type="scientific">Marasmiellus scandens</name>
    <dbReference type="NCBI Taxonomy" id="2682957"/>
    <lineage>
        <taxon>Eukaryota</taxon>
        <taxon>Fungi</taxon>
        <taxon>Dikarya</taxon>
        <taxon>Basidiomycota</taxon>
        <taxon>Agaricomycotina</taxon>
        <taxon>Agaricomycetes</taxon>
        <taxon>Agaricomycetidae</taxon>
        <taxon>Agaricales</taxon>
        <taxon>Marasmiineae</taxon>
        <taxon>Omphalotaceae</taxon>
        <taxon>Marasmiellus</taxon>
    </lineage>
</organism>
<protein>
    <recommendedName>
        <fullName evidence="3">DUF6533 domain-containing protein</fullName>
    </recommendedName>
</protein>
<feature type="transmembrane region" description="Helical" evidence="2">
    <location>
        <begin position="20"/>
        <end position="43"/>
    </location>
</feature>
<sequence>MDAKVVSDLWDQSINDYLQIVASVILYFDHLLTFGDEVAYIWLRPKIRSSYWFLLNRYMVELQTAVGAALQLAGLSTSPFVIKHYVPLLVVFNGSLVNFLFSLRIYALYHRSWNIICVIAASHATVIGLSLWSIFGELGIDTHRERAFEQFVYPSGDDRPQPGQVIPWACLLGHDSLMFILLFCKARSVRRQQIHIPLLDLLYRDGVLYYGVVCLAYMANILTFFFRPVQSARSYMQGGLTAFSTFLAISMMSRIILNLHKTSYEGIYSPTLMTTLDDETTNDSTDTDNSFGSGWRRRHRQMQKQRERRGGQPFQLLPLHGRGSGYNNDSGEAVELDTMWSESVSVGPIDSCHVGTSTKPNQKDMANVYGTRQGTEHLRTS</sequence>
<accession>A0ABR1JTH6</accession>
<proteinExistence type="predicted"/>
<name>A0ABR1JTH6_9AGAR</name>
<comment type="caution">
    <text evidence="4">The sequence shown here is derived from an EMBL/GenBank/DDBJ whole genome shotgun (WGS) entry which is preliminary data.</text>
</comment>
<keyword evidence="2" id="KW-1133">Transmembrane helix</keyword>
<feature type="region of interest" description="Disordered" evidence="1">
    <location>
        <begin position="279"/>
        <end position="326"/>
    </location>
</feature>
<feature type="region of interest" description="Disordered" evidence="1">
    <location>
        <begin position="355"/>
        <end position="381"/>
    </location>
</feature>
<dbReference type="InterPro" id="IPR045340">
    <property type="entry name" value="DUF6533"/>
</dbReference>
<keyword evidence="2" id="KW-0812">Transmembrane</keyword>
<reference evidence="4 5" key="1">
    <citation type="submission" date="2024-01" db="EMBL/GenBank/DDBJ databases">
        <title>A draft genome for the cacao thread blight pathogen Marasmiellus scandens.</title>
        <authorList>
            <person name="Baruah I.K."/>
            <person name="Leung J."/>
            <person name="Bukari Y."/>
            <person name="Amoako-Attah I."/>
            <person name="Meinhardt L.W."/>
            <person name="Bailey B.A."/>
            <person name="Cohen S.P."/>
        </authorList>
    </citation>
    <scope>NUCLEOTIDE SEQUENCE [LARGE SCALE GENOMIC DNA]</scope>
    <source>
        <strain evidence="4 5">GH-19</strain>
    </source>
</reference>
<evidence type="ECO:0000313" key="4">
    <source>
        <dbReference type="EMBL" id="KAK7464730.1"/>
    </source>
</evidence>
<keyword evidence="5" id="KW-1185">Reference proteome</keyword>
<dbReference type="Proteomes" id="UP001498398">
    <property type="component" value="Unassembled WGS sequence"/>
</dbReference>
<evidence type="ECO:0000313" key="5">
    <source>
        <dbReference type="Proteomes" id="UP001498398"/>
    </source>
</evidence>
<evidence type="ECO:0000256" key="1">
    <source>
        <dbReference type="SAM" id="MobiDB-lite"/>
    </source>
</evidence>
<feature type="transmembrane region" description="Helical" evidence="2">
    <location>
        <begin position="85"/>
        <end position="106"/>
    </location>
</feature>
<gene>
    <name evidence="4" type="ORF">VKT23_005936</name>
</gene>
<keyword evidence="2" id="KW-0472">Membrane</keyword>
<feature type="transmembrane region" description="Helical" evidence="2">
    <location>
        <begin position="238"/>
        <end position="257"/>
    </location>
</feature>